<accession>A0ACC4AIC5</accession>
<gene>
    <name evidence="1" type="ORF">D5086_033654</name>
</gene>
<sequence>MAAAYCSYALHSPKPPPPKSLRNTFSHNGLSLGRRKPKLSGLTVGSRMPLKALSASLHFGAFYSKKKKISPDGVQEEELLFETHFDASAPLPPKPSESVQYPQEFLEFLSRVMAMAAAVLKISEVFKNSNGSGGGGGGGGGGGEKDLDGDGSADADSQPQRAASLGFLTRFASSEKISLSGHVKHTQFELHGNVSAFLFGAKFSKFLKSVFFNHVVVQAIIATITKIRRGDGGGHGGRGSVGAAERAKHPRVKLPTSVDFETFVFKKEKIIIAGHDKNIVRGGKDVFPLLPDAFQGIKQIGVIGWVSQVGLEKDSCSFAEARAAGFTEESDTLGVIWETVSGSDLVLLLISNAAQAGVYERVFSHMKPNSILGLSHGFLIEHLQSKGLDFPKHISVIAVCPEVEAHSARRDCVHGQKINGAGINSSIAVHQDIDGRGTDVALGCKLLLAWQPPDKGWVKLNTDDARFKCSNSFGRFSMGIRVSNLKWVRAVQQKQDYGLSF</sequence>
<comment type="caution">
    <text evidence="1">The sequence shown here is derived from an EMBL/GenBank/DDBJ whole genome shotgun (WGS) entry which is preliminary data.</text>
</comment>
<keyword evidence="2" id="KW-1185">Reference proteome</keyword>
<protein>
    <submittedName>
        <fullName evidence="1">Uncharacterized protein</fullName>
    </submittedName>
</protein>
<name>A0ACC4AIC5_POPAL</name>
<organism evidence="1 2">
    <name type="scientific">Populus alba</name>
    <name type="common">White poplar</name>
    <dbReference type="NCBI Taxonomy" id="43335"/>
    <lineage>
        <taxon>Eukaryota</taxon>
        <taxon>Viridiplantae</taxon>
        <taxon>Streptophyta</taxon>
        <taxon>Embryophyta</taxon>
        <taxon>Tracheophyta</taxon>
        <taxon>Spermatophyta</taxon>
        <taxon>Magnoliopsida</taxon>
        <taxon>eudicotyledons</taxon>
        <taxon>Gunneridae</taxon>
        <taxon>Pentapetalae</taxon>
        <taxon>rosids</taxon>
        <taxon>fabids</taxon>
        <taxon>Malpighiales</taxon>
        <taxon>Salicaceae</taxon>
        <taxon>Saliceae</taxon>
        <taxon>Populus</taxon>
    </lineage>
</organism>
<evidence type="ECO:0000313" key="1">
    <source>
        <dbReference type="EMBL" id="KAL3565608.1"/>
    </source>
</evidence>
<dbReference type="Proteomes" id="UP000309997">
    <property type="component" value="Unassembled WGS sequence"/>
</dbReference>
<proteinExistence type="predicted"/>
<evidence type="ECO:0000313" key="2">
    <source>
        <dbReference type="Proteomes" id="UP000309997"/>
    </source>
</evidence>
<reference evidence="1 2" key="1">
    <citation type="journal article" date="2024" name="Plant Biotechnol. J.">
        <title>Genome and CRISPR/Cas9 system of a widespread forest tree (Populus alba) in the world.</title>
        <authorList>
            <person name="Liu Y.J."/>
            <person name="Jiang P.F."/>
            <person name="Han X.M."/>
            <person name="Li X.Y."/>
            <person name="Wang H.M."/>
            <person name="Wang Y.J."/>
            <person name="Wang X.X."/>
            <person name="Zeng Q.Y."/>
        </authorList>
    </citation>
    <scope>NUCLEOTIDE SEQUENCE [LARGE SCALE GENOMIC DNA]</scope>
    <source>
        <strain evidence="2">cv. PAL-ZL1</strain>
    </source>
</reference>
<dbReference type="EMBL" id="RCHU02000019">
    <property type="protein sequence ID" value="KAL3565608.1"/>
    <property type="molecule type" value="Genomic_DNA"/>
</dbReference>